<evidence type="ECO:0000256" key="13">
    <source>
        <dbReference type="ARBA" id="ARBA00075516"/>
    </source>
</evidence>
<proteinExistence type="inferred from homology"/>
<evidence type="ECO:0000313" key="19">
    <source>
        <dbReference type="Proteomes" id="UP000009136"/>
    </source>
</evidence>
<keyword evidence="7" id="KW-0949">S-adenosyl-L-methionine</keyword>
<reference evidence="18" key="3">
    <citation type="submission" date="2025-09" db="UniProtKB">
        <authorList>
            <consortium name="Ensembl"/>
        </authorList>
    </citation>
    <scope>IDENTIFICATION</scope>
    <source>
        <strain evidence="18">Hereford</strain>
    </source>
</reference>
<name>A0A3Q1NA41_BOVIN</name>
<keyword evidence="6" id="KW-0808">Transferase</keyword>
<evidence type="ECO:0000313" key="18">
    <source>
        <dbReference type="Ensembl" id="ENSBTAP00000068072.1"/>
    </source>
</evidence>
<dbReference type="Pfam" id="PF12589">
    <property type="entry name" value="WBS_methylT"/>
    <property type="match status" value="1"/>
</dbReference>
<dbReference type="Pfam" id="PF13649">
    <property type="entry name" value="Methyltransf_25"/>
    <property type="match status" value="1"/>
</dbReference>
<sequence length="266" mass="29925">MAFRGRRPELRGPPELYYDKNEARKYVRNSRMIDVQIKMTGRALELLCVPEDKPCYVLDIGCGTGLSGDYLSDEGHYWVGIDISPAMLDEALDRETQGDVILGDMGQGIPFKAGTFDACISISAVQWLCNANKKSDIPAKRLYCFFSSLYSVLPAALPDSLPFSPQLELITTQATRAGFTGGVVVDYPNSAKKAPWSLQGLSEDTEEEKPAESTFTADRIPYRIARRGVVRKSREWVLEKKARRRRQGKEVCPDTQYTGRKRKPRF</sequence>
<reference evidence="18" key="1">
    <citation type="submission" date="2018-03" db="EMBL/GenBank/DDBJ databases">
        <title>ARS-UCD1.2.</title>
        <authorList>
            <person name="Rosen B.D."/>
            <person name="Bickhart D.M."/>
            <person name="Koren S."/>
            <person name="Schnabel R.D."/>
            <person name="Hall R."/>
            <person name="Zimin A."/>
            <person name="Dreischer C."/>
            <person name="Schultheiss S."/>
            <person name="Schroeder S.G."/>
            <person name="Elsik C.G."/>
            <person name="Couldrey C."/>
            <person name="Liu G.E."/>
            <person name="Van Tassell C.P."/>
            <person name="Phillippy A.M."/>
            <person name="Smith T.P.L."/>
            <person name="Medrano J.F."/>
        </authorList>
    </citation>
    <scope>NUCLEOTIDE SEQUENCE [LARGE SCALE GENOMIC DNA]</scope>
    <source>
        <strain evidence="18">Hereford</strain>
    </source>
</reference>
<evidence type="ECO:0000256" key="12">
    <source>
        <dbReference type="ARBA" id="ARBA00074415"/>
    </source>
</evidence>
<comment type="function">
    <text evidence="10">S-adenosyl-L-methionine-dependent methyltransferase that specifically methylates the N(7) position of a guanine in 18S rRNA. Requires the methyltransferase adapter protein TRM112 for full rRNA methyltransferase activity. Involved in the pre-rRNA processing steps leading to small-subunit rRNA production independently of its RNA-modifying catalytic activity. Important for biogenesis end export of the 40S ribosomal subunit independent on its methyltransferase activity. Locus-specific steroid receptor coactivator. Potentiates transactivation by glucocorticoid (NR3C1), mineralocorticoid (NR3C2), androgen (AR) and progesterone (PGR) receptors. Required for the maintenance of open chromatin at the TSC22D3/GILZ locus to facilitate NR3C1 loading on the response elements. Required for maintenance of dimethylation on histone H3 'Lys-79' (H3K79me2), although direct histone methyltransferase activity is not observed in vitro.</text>
</comment>
<evidence type="ECO:0000256" key="2">
    <source>
        <dbReference type="ARBA" id="ARBA00004496"/>
    </source>
</evidence>
<dbReference type="InterPro" id="IPR039769">
    <property type="entry name" value="Bud23-like"/>
</dbReference>
<evidence type="ECO:0000256" key="11">
    <source>
        <dbReference type="ARBA" id="ARBA00064164"/>
    </source>
</evidence>
<accession>A0A3Q1NA41</accession>
<dbReference type="AlphaFoldDB" id="A0A3Q1NA41"/>
<keyword evidence="5" id="KW-0489">Methyltransferase</keyword>
<dbReference type="InterPro" id="IPR029063">
    <property type="entry name" value="SAM-dependent_MTases_sf"/>
</dbReference>
<dbReference type="FunFam" id="3.40.50.150:FF:000017">
    <property type="entry name" value="probable 18S rRNA (Guanine-N(7))-methyltransferase"/>
    <property type="match status" value="1"/>
</dbReference>
<feature type="domain" description="18S rRNA (guanine(1575)-N(7))-methyltransferase Bud23 C-terminal" evidence="16">
    <location>
        <begin position="199"/>
        <end position="264"/>
    </location>
</feature>
<dbReference type="GO" id="GO:0005737">
    <property type="term" value="C:cytoplasm"/>
    <property type="evidence" value="ECO:0007669"/>
    <property type="project" value="UniProtKB-SubCell"/>
</dbReference>
<gene>
    <name evidence="18 20" type="primary">BUD23</name>
</gene>
<evidence type="ECO:0000256" key="1">
    <source>
        <dbReference type="ARBA" id="ARBA00004123"/>
    </source>
</evidence>
<evidence type="ECO:0000259" key="17">
    <source>
        <dbReference type="Pfam" id="PF13649"/>
    </source>
</evidence>
<evidence type="ECO:0000256" key="4">
    <source>
        <dbReference type="ARBA" id="ARBA00022490"/>
    </source>
</evidence>
<dbReference type="GO" id="GO:0005730">
    <property type="term" value="C:nucleolus"/>
    <property type="evidence" value="ECO:0007669"/>
    <property type="project" value="UniProtKB-ARBA"/>
</dbReference>
<dbReference type="GO" id="GO:0016435">
    <property type="term" value="F:rRNA (guanine) methyltransferase activity"/>
    <property type="evidence" value="ECO:0007669"/>
    <property type="project" value="InterPro"/>
</dbReference>
<comment type="similarity">
    <text evidence="3">Belongs to the class I-like SAM-binding methyltransferase superfamily. BUD23/WBSCR22 family.</text>
</comment>
<dbReference type="SUPFAM" id="SSF53335">
    <property type="entry name" value="S-adenosyl-L-methionine-dependent methyltransferases"/>
    <property type="match status" value="1"/>
</dbReference>
<evidence type="ECO:0000256" key="15">
    <source>
        <dbReference type="SAM" id="MobiDB-lite"/>
    </source>
</evidence>
<dbReference type="Gene3D" id="3.40.50.150">
    <property type="entry name" value="Vaccinia Virus protein VP39"/>
    <property type="match status" value="1"/>
</dbReference>
<evidence type="ECO:0000313" key="20">
    <source>
        <dbReference type="VGNC" id="VGNC:26608"/>
    </source>
</evidence>
<protein>
    <recommendedName>
        <fullName evidence="12">18S rRNA (guanine-N(7))-methyltransferase</fullName>
    </recommendedName>
    <alternativeName>
        <fullName evidence="14">Bud site selection protein 23 homolog</fullName>
    </alternativeName>
    <alternativeName>
        <fullName evidence="13">rRNA methyltransferase and ribosome maturation factor</fullName>
    </alternativeName>
</protein>
<evidence type="ECO:0000256" key="5">
    <source>
        <dbReference type="ARBA" id="ARBA00022603"/>
    </source>
</evidence>
<comment type="subcellular location">
    <subcellularLocation>
        <location evidence="2">Cytoplasm</location>
    </subcellularLocation>
    <subcellularLocation>
        <location evidence="1">Nucleus</location>
    </subcellularLocation>
</comment>
<evidence type="ECO:0000256" key="6">
    <source>
        <dbReference type="ARBA" id="ARBA00022679"/>
    </source>
</evidence>
<dbReference type="Ensembl" id="ENSBTAT00000077007.2">
    <property type="protein sequence ID" value="ENSBTAP00000068072.1"/>
    <property type="gene ID" value="ENSBTAG00000017067.6"/>
</dbReference>
<dbReference type="PANTHER" id="PTHR12734">
    <property type="entry name" value="METHYLTRANSFERASE-RELATED"/>
    <property type="match status" value="1"/>
</dbReference>
<evidence type="ECO:0000256" key="3">
    <source>
        <dbReference type="ARBA" id="ARBA00005547"/>
    </source>
</evidence>
<dbReference type="GeneTree" id="ENSGT00390000014737"/>
<reference evidence="18" key="2">
    <citation type="submission" date="2025-08" db="UniProtKB">
        <authorList>
            <consortium name="Ensembl"/>
        </authorList>
    </citation>
    <scope>IDENTIFICATION</scope>
    <source>
        <strain evidence="18">Hereford</strain>
    </source>
</reference>
<dbReference type="CDD" id="cd02440">
    <property type="entry name" value="AdoMet_MTases"/>
    <property type="match status" value="1"/>
</dbReference>
<dbReference type="PANTHER" id="PTHR12734:SF0">
    <property type="entry name" value="18S RRNA (GUANINE-N(7))-METHYLTRANSFERASE-RELATED"/>
    <property type="match status" value="1"/>
</dbReference>
<comment type="subunit">
    <text evidence="11">Heterodimer with TRMT112; this heterodimerization is necessary for the metabolic stability and activity of the catalytic subunit BUD23. Interacts with GRIP1.</text>
</comment>
<dbReference type="InterPro" id="IPR041698">
    <property type="entry name" value="Methyltransf_25"/>
</dbReference>
<dbReference type="GO" id="GO:0070476">
    <property type="term" value="P:rRNA (guanine-N7)-methylation"/>
    <property type="evidence" value="ECO:0007669"/>
    <property type="project" value="InterPro"/>
</dbReference>
<feature type="region of interest" description="Disordered" evidence="15">
    <location>
        <begin position="241"/>
        <end position="266"/>
    </location>
</feature>
<dbReference type="VGNC" id="VGNC:26608">
    <property type="gene designation" value="BUD23"/>
</dbReference>
<evidence type="ECO:0000256" key="10">
    <source>
        <dbReference type="ARBA" id="ARBA00059355"/>
    </source>
</evidence>
<dbReference type="InterPro" id="IPR022238">
    <property type="entry name" value="Bud23_C"/>
</dbReference>
<evidence type="ECO:0000259" key="16">
    <source>
        <dbReference type="Pfam" id="PF12589"/>
    </source>
</evidence>
<evidence type="ECO:0000256" key="14">
    <source>
        <dbReference type="ARBA" id="ARBA00081208"/>
    </source>
</evidence>
<evidence type="ECO:0000256" key="9">
    <source>
        <dbReference type="ARBA" id="ARBA00050374"/>
    </source>
</evidence>
<keyword evidence="19" id="KW-1185">Reference proteome</keyword>
<dbReference type="OrthoDB" id="2877at2759"/>
<keyword evidence="8" id="KW-0539">Nucleus</keyword>
<dbReference type="Proteomes" id="UP000009136">
    <property type="component" value="Chromosome 25"/>
</dbReference>
<evidence type="ECO:0000256" key="7">
    <source>
        <dbReference type="ARBA" id="ARBA00022691"/>
    </source>
</evidence>
<keyword evidence="4" id="KW-0963">Cytoplasm</keyword>
<comment type="catalytic activity">
    <reaction evidence="9">
        <text>a guanosine in 18S rRNA + S-adenosyl-L-methionine = an N(7)-methylguanosine in 18S rRNA + S-adenosyl-L-homocysteine</text>
        <dbReference type="Rhea" id="RHEA:54584"/>
        <dbReference type="Rhea" id="RHEA-COMP:13937"/>
        <dbReference type="Rhea" id="RHEA-COMP:13938"/>
        <dbReference type="ChEBI" id="CHEBI:57856"/>
        <dbReference type="ChEBI" id="CHEBI:59789"/>
        <dbReference type="ChEBI" id="CHEBI:74269"/>
        <dbReference type="ChEBI" id="CHEBI:74480"/>
    </reaction>
</comment>
<dbReference type="Bgee" id="ENSBTAG00000017067">
    <property type="expression patterns" value="Expressed in diaphragm and 106 other cell types or tissues"/>
</dbReference>
<evidence type="ECO:0000256" key="8">
    <source>
        <dbReference type="ARBA" id="ARBA00023242"/>
    </source>
</evidence>
<organism evidence="18 19">
    <name type="scientific">Bos taurus</name>
    <name type="common">Bovine</name>
    <dbReference type="NCBI Taxonomy" id="9913"/>
    <lineage>
        <taxon>Eukaryota</taxon>
        <taxon>Metazoa</taxon>
        <taxon>Chordata</taxon>
        <taxon>Craniata</taxon>
        <taxon>Vertebrata</taxon>
        <taxon>Euteleostomi</taxon>
        <taxon>Mammalia</taxon>
        <taxon>Eutheria</taxon>
        <taxon>Laurasiatheria</taxon>
        <taxon>Artiodactyla</taxon>
        <taxon>Ruminantia</taxon>
        <taxon>Pecora</taxon>
        <taxon>Bovidae</taxon>
        <taxon>Bovinae</taxon>
        <taxon>Bos</taxon>
    </lineage>
</organism>
<feature type="domain" description="Methyltransferase" evidence="17">
    <location>
        <begin position="57"/>
        <end position="130"/>
    </location>
</feature>
<dbReference type="VEuPathDB" id="HostDB:ENSBTAG00000017067"/>